<evidence type="ECO:0000313" key="11">
    <source>
        <dbReference type="Proteomes" id="UP000663856"/>
    </source>
</evidence>
<dbReference type="Gene3D" id="3.40.50.300">
    <property type="entry name" value="P-loop containing nucleotide triphosphate hydrolases"/>
    <property type="match status" value="1"/>
</dbReference>
<reference evidence="10" key="1">
    <citation type="submission" date="2021-02" db="EMBL/GenBank/DDBJ databases">
        <authorList>
            <person name="Nowell W R."/>
        </authorList>
    </citation>
    <scope>NUCLEOTIDE SEQUENCE</scope>
</reference>
<dbReference type="Proteomes" id="UP000663856">
    <property type="component" value="Unassembled WGS sequence"/>
</dbReference>
<dbReference type="InterPro" id="IPR038916">
    <property type="entry name" value="FAM118"/>
</dbReference>
<organism evidence="10 11">
    <name type="scientific">Rotaria magnacalcarata</name>
    <dbReference type="NCBI Taxonomy" id="392030"/>
    <lineage>
        <taxon>Eukaryota</taxon>
        <taxon>Metazoa</taxon>
        <taxon>Spiralia</taxon>
        <taxon>Gnathifera</taxon>
        <taxon>Rotifera</taxon>
        <taxon>Eurotatoria</taxon>
        <taxon>Bdelloidea</taxon>
        <taxon>Philodinida</taxon>
        <taxon>Philodinidae</taxon>
        <taxon>Rotaria</taxon>
    </lineage>
</organism>
<feature type="domain" description="Nephrocystin 3-like N-terminal" evidence="9">
    <location>
        <begin position="453"/>
        <end position="588"/>
    </location>
</feature>
<dbReference type="Pfam" id="PF13289">
    <property type="entry name" value="SIR2_2"/>
    <property type="match status" value="1"/>
</dbReference>
<name>A0A816SEC1_9BILA</name>
<keyword evidence="5" id="KW-0677">Repeat</keyword>
<gene>
    <name evidence="10" type="ORF">WKI299_LOCUS16059</name>
</gene>
<dbReference type="PANTHER" id="PTHR28623">
    <property type="entry name" value="PROTEIN FAM118B"/>
    <property type="match status" value="1"/>
</dbReference>
<evidence type="ECO:0000256" key="7">
    <source>
        <dbReference type="ARBA" id="ARBA00023242"/>
    </source>
</evidence>
<comment type="function">
    <text evidence="1">May play a role in Cajal bodies formation.</text>
</comment>
<dbReference type="InterPro" id="IPR027417">
    <property type="entry name" value="P-loop_NTPase"/>
</dbReference>
<accession>A0A816SEC1</accession>
<comment type="similarity">
    <text evidence="2">Belongs to the FAM118 family.</text>
</comment>
<evidence type="ECO:0000256" key="5">
    <source>
        <dbReference type="ARBA" id="ARBA00022737"/>
    </source>
</evidence>
<dbReference type="Pfam" id="PF24883">
    <property type="entry name" value="NPHP3_N"/>
    <property type="match status" value="1"/>
</dbReference>
<evidence type="ECO:0000256" key="8">
    <source>
        <dbReference type="ARBA" id="ARBA00034306"/>
    </source>
</evidence>
<dbReference type="EMBL" id="CAJNRF010006369">
    <property type="protein sequence ID" value="CAF2080367.1"/>
    <property type="molecule type" value="Genomic_DNA"/>
</dbReference>
<dbReference type="PANTHER" id="PTHR28623:SF1">
    <property type="entry name" value="PROTEIN FAM118B"/>
    <property type="match status" value="1"/>
</dbReference>
<evidence type="ECO:0000259" key="9">
    <source>
        <dbReference type="Pfam" id="PF24883"/>
    </source>
</evidence>
<comment type="caution">
    <text evidence="10">The sequence shown here is derived from an EMBL/GenBank/DDBJ whole genome shotgun (WGS) entry which is preliminary data.</text>
</comment>
<protein>
    <recommendedName>
        <fullName evidence="3">Protein FAM118B</fullName>
    </recommendedName>
</protein>
<evidence type="ECO:0000256" key="4">
    <source>
        <dbReference type="ARBA" id="ARBA00022553"/>
    </source>
</evidence>
<keyword evidence="7" id="KW-0539">Nucleus</keyword>
<dbReference type="GO" id="GO:0016604">
    <property type="term" value="C:nuclear body"/>
    <property type="evidence" value="ECO:0007669"/>
    <property type="project" value="UniProtKB-SubCell"/>
</dbReference>
<evidence type="ECO:0000256" key="3">
    <source>
        <dbReference type="ARBA" id="ARBA00014026"/>
    </source>
</evidence>
<proteinExistence type="inferred from homology"/>
<evidence type="ECO:0000256" key="6">
    <source>
        <dbReference type="ARBA" id="ARBA00022990"/>
    </source>
</evidence>
<evidence type="ECO:0000256" key="1">
    <source>
        <dbReference type="ARBA" id="ARBA00003199"/>
    </source>
</evidence>
<evidence type="ECO:0000313" key="10">
    <source>
        <dbReference type="EMBL" id="CAF2080367.1"/>
    </source>
</evidence>
<keyword evidence="4" id="KW-0597">Phosphoprotein</keyword>
<dbReference type="InterPro" id="IPR056884">
    <property type="entry name" value="NPHP3-like_N"/>
</dbReference>
<comment type="subcellular location">
    <subcellularLocation>
        <location evidence="8">Nucleus</location>
        <location evidence="8">Nuclear body</location>
    </subcellularLocation>
</comment>
<keyword evidence="6" id="KW-0007">Acetylation</keyword>
<sequence>MADDIQKLKNDVALNQVVIFIGTGVSVYTTKREQEVSHWRGLLKDGLQRCQQSGYMEEEEFKAFSDTLESDTADVDSYLDIADIVKYYLKLSSDLVENEIYNKWFKKTVGKLSVKNPDLVKSIGELGCPILTTNYDLLLERILDRKPLTWNEYQTFSMNDSLEVLKNYILHLQGYFEEPDGIIFSRDDYNRMYDNNLEESNFRTLLETKTLLFIGFDVDIVDVNLSNLLKWITHLTDKKPLSIYKLVSSTETKIFKQSSDVSCLTNIKEIQYDRNLENLLQFIRNLKSFTPLIRDNLSLTNKTESIRKKYLNYLIDEYGHVSILGQSDSNVSLPLESVYVKLKFDPTHLSIRAMKMLDINEEFERKLSSAGFFTETERRQLNRAIVKKKTYNPQVIYRDFMVDQWLNVLLSNTNIFTASDATAIKNKVNQLKQDIFEKHNLKEAKQYEITQAYSEFRHFIILGHPGSGKTTISKWLVMNMAKQCLNENSMVVANRSFEKEKLPILIPIWKYVDQLKDNRSGRKRTLLEFIYENPTLSSTCFTDEEQKQLSFLVREALVQGNVLVIFEGLDEVPAHVDRSDLMKEINTLLERGIDYDVIHDKLTYSVYEKKEINNTKDPLFGNRFIITSRIEGNYFEDINFYIPRLIIEDMTNDALKLFCNSYMKYISTEAGRSTEEYNMDQLYDAITQNKDIFHLAINPQLASVVAGVYTQYDDKLPEKRIDLYEKAIEKMIERLVFPCIDNSVNYVSKEFGLNSTLIWSIMQEIAEYLHSKVEGLSEKVLQETIRKCLIDYQTRSSENLLMSLDDFVAKLVDIFKYQAGLFNEFGQNSFRFIHRTFQEYLAAKSIIYSNGSERSEDMIYEIIKSRIGIPNWRVPLSMTFGILSKLSQHNGLFNNILMKLLKNEETSSNTRFSTLLLPFVIVDSLNDMYFSSDDIECKLIRKLADMLLLDYSNMCGFSRLKEHQELIHSYFLKLKIKYDKTMTKWFIEKINHEETVAPCANIICQLKWYNSIFHKIFLKNLHTDSIIWNWPIDSILHFYSNEINAEAVLTQLKFKNALMENPEIIHHITTNKDWLCLIVALYGGYKNYNTPKIISEYNEICQYLSLSENQRAPFVFYYQEIWGRDDTDCTMAMHANRTSNKEHWKEHPIFDKNDIYKESFLTDILLELLKKEKSTTELIEYLRKQMNSQNLNTSEKTEALLALIVLGEFDFVNDILKEEKTMIKCFGNRIEQIICILKDPIARSSSYITKYLLEIYDGIKANEKRSNLKFSDYCKIYLSIIANSGGLPIDTTKLAEAVDDNENKYSLYAEYFAFNCTGFLDDFRYNIAALSDRLKDSGKTDQIMKSFLKIGDAVQLYRPVRAYPWPIDIFYFLSSNDDDIPIALFNCLENVNANVPYVLQIVSEIFINEGYFTRNQELIPLVILFHFGIMSGDTKRFIIYKKLLPELIDQVNIKEFLFGKIQLLSNPYYKSRALYQLAEFYDEKSFELLNQSFTLRNDVQDPILKFQILEKIFNIVHCKDIEQKLFIRQIVEELILTFDTIEGLNDRFIASVRLSFYGSGEFRKNYLTIAVETLSRMSENDDKIKFIIKLKSLVSIYDDLQNKLDDIIESLQNKIHSYFINSYYGRILFTEQLNFDTSNSQLSIFDTAETNDVSNNNEIQALFLLYAQLNDIKSSIGKTENLNHLWIKLYNDPNNQTTIEKVLKIALDTELLLTPQAAIIIDELVQNGKEDNISILFPYIIKPSNEVLPIVYRWFTNSNSTEIKKLAALLLSEAKHVFEPFLDTIIELIKSDNDQMRYRAQRIFQHPDRDVQEPVKRISVIGEKTLIKILQNRLCREHLPRVRTYLNSFFFDLLWDDPVVFQNLHKSIKQLKETNSSNGRKKFFFDKIKFIDTHTWNALMESLQSSYHPAYAEELFHSVMTLTQVDQITEEQWTAFAQVLSAIDISQFQEKIFFICTDVEIVEFIIQQICTLPISNDETYFELLESKLIHDTSVRIENILQSHYQRIKHIGRCNFYGSKDSNQTVLNALSLVSINMVIMESLIQWLIQNMAIFRVFDYAWLSIVICDSLLLLVSACAQKEDYMYRRITNSPNFNKIQMIKLLEKMLNYHPFFSARGNAFILLAAIDHSDHRVIINAMNALLDENLVKEYSVIGIPLINLSPNDYLDGLLESLKNESAIKAYEIVKVFTQFALNEKISEHSKSKIMNYLANEIGQLKSKKPVNYYYTDIKIPFTTTLENELYKAWIKIQGLSGKTQYSIGFEE</sequence>
<evidence type="ECO:0000256" key="2">
    <source>
        <dbReference type="ARBA" id="ARBA00006491"/>
    </source>
</evidence>
<dbReference type="SUPFAM" id="SSF52540">
    <property type="entry name" value="P-loop containing nucleoside triphosphate hydrolases"/>
    <property type="match status" value="1"/>
</dbReference>